<dbReference type="AlphaFoldDB" id="A0A1Y3BH22"/>
<keyword evidence="2" id="KW-0547">Nucleotide-binding</keyword>
<organism evidence="4 5">
    <name type="scientific">Euroglyphus maynei</name>
    <name type="common">Mayne's house dust mite</name>
    <dbReference type="NCBI Taxonomy" id="6958"/>
    <lineage>
        <taxon>Eukaryota</taxon>
        <taxon>Metazoa</taxon>
        <taxon>Ecdysozoa</taxon>
        <taxon>Arthropoda</taxon>
        <taxon>Chelicerata</taxon>
        <taxon>Arachnida</taxon>
        <taxon>Acari</taxon>
        <taxon>Acariformes</taxon>
        <taxon>Sarcoptiformes</taxon>
        <taxon>Astigmata</taxon>
        <taxon>Psoroptidia</taxon>
        <taxon>Analgoidea</taxon>
        <taxon>Pyroglyphidae</taxon>
        <taxon>Pyroglyphinae</taxon>
        <taxon>Euroglyphus</taxon>
    </lineage>
</organism>
<dbReference type="GO" id="GO:0016020">
    <property type="term" value="C:membrane"/>
    <property type="evidence" value="ECO:0007669"/>
    <property type="project" value="TreeGrafter"/>
</dbReference>
<dbReference type="EMBL" id="MUJZ01024535">
    <property type="protein sequence ID" value="OTF79168.1"/>
    <property type="molecule type" value="Genomic_DNA"/>
</dbReference>
<dbReference type="Proteomes" id="UP000194236">
    <property type="component" value="Unassembled WGS sequence"/>
</dbReference>
<evidence type="ECO:0000313" key="4">
    <source>
        <dbReference type="EMBL" id="OTF79168.1"/>
    </source>
</evidence>
<evidence type="ECO:0000256" key="2">
    <source>
        <dbReference type="ARBA" id="ARBA00022741"/>
    </source>
</evidence>
<keyword evidence="3" id="KW-0067">ATP-binding</keyword>
<comment type="caution">
    <text evidence="4">The sequence shown here is derived from an EMBL/GenBank/DDBJ whole genome shotgun (WGS) entry which is preliminary data.</text>
</comment>
<dbReference type="GO" id="GO:0004467">
    <property type="term" value="F:long-chain fatty acid-CoA ligase activity"/>
    <property type="evidence" value="ECO:0007669"/>
    <property type="project" value="TreeGrafter"/>
</dbReference>
<evidence type="ECO:0000256" key="3">
    <source>
        <dbReference type="ARBA" id="ARBA00022840"/>
    </source>
</evidence>
<sequence>VPRLLNRIYDAIYSKVRNNILKRCLLHWAYRQKRKDLARHVICNNTIWDRLVFDRVRQNMGSRIRLICVGSAPLSTDVLDFLRVAIGCVSF</sequence>
<keyword evidence="5" id="KW-1185">Reference proteome</keyword>
<dbReference type="GO" id="GO:0005783">
    <property type="term" value="C:endoplasmic reticulum"/>
    <property type="evidence" value="ECO:0007669"/>
    <property type="project" value="TreeGrafter"/>
</dbReference>
<dbReference type="PANTHER" id="PTHR43272">
    <property type="entry name" value="LONG-CHAIN-FATTY-ACID--COA LIGASE"/>
    <property type="match status" value="1"/>
</dbReference>
<keyword evidence="1" id="KW-0436">Ligase</keyword>
<name>A0A1Y3BH22_EURMA</name>
<protein>
    <submittedName>
        <fullName evidence="4">Uncharacterized protein</fullName>
    </submittedName>
</protein>
<evidence type="ECO:0000313" key="5">
    <source>
        <dbReference type="Proteomes" id="UP000194236"/>
    </source>
</evidence>
<dbReference type="PANTHER" id="PTHR43272:SF33">
    <property type="entry name" value="AMP-BINDING DOMAIN-CONTAINING PROTEIN-RELATED"/>
    <property type="match status" value="1"/>
</dbReference>
<gene>
    <name evidence="4" type="ORF">BLA29_013859</name>
</gene>
<accession>A0A1Y3BH22</accession>
<reference evidence="4 5" key="1">
    <citation type="submission" date="2017-03" db="EMBL/GenBank/DDBJ databases">
        <title>Genome Survey of Euroglyphus maynei.</title>
        <authorList>
            <person name="Arlian L.G."/>
            <person name="Morgan M.S."/>
            <person name="Rider S.D."/>
        </authorList>
    </citation>
    <scope>NUCLEOTIDE SEQUENCE [LARGE SCALE GENOMIC DNA]</scope>
    <source>
        <strain evidence="4">Arlian Lab</strain>
        <tissue evidence="4">Whole body</tissue>
    </source>
</reference>
<evidence type="ECO:0000256" key="1">
    <source>
        <dbReference type="ARBA" id="ARBA00022598"/>
    </source>
</evidence>
<dbReference type="GO" id="GO:0005524">
    <property type="term" value="F:ATP binding"/>
    <property type="evidence" value="ECO:0007669"/>
    <property type="project" value="UniProtKB-KW"/>
</dbReference>
<proteinExistence type="predicted"/>
<dbReference type="OrthoDB" id="1700726at2759"/>
<feature type="non-terminal residue" evidence="4">
    <location>
        <position position="1"/>
    </location>
</feature>